<evidence type="ECO:0000256" key="1">
    <source>
        <dbReference type="SAM" id="Phobius"/>
    </source>
</evidence>
<dbReference type="InterPro" id="IPR052776">
    <property type="entry name" value="Chloro_ReproSupport/MetalTrans"/>
</dbReference>
<keyword evidence="2" id="KW-0614">Plasmid</keyword>
<evidence type="ECO:0000313" key="3">
    <source>
        <dbReference type="Proteomes" id="UP000000493"/>
    </source>
</evidence>
<gene>
    <name evidence="2" type="ordered locus">Runsl_5669</name>
</gene>
<protein>
    <submittedName>
        <fullName evidence="2">Urease accessory protein</fullName>
    </submittedName>
</protein>
<evidence type="ECO:0000313" key="2">
    <source>
        <dbReference type="EMBL" id="AEI51958.1"/>
    </source>
</evidence>
<dbReference type="EMBL" id="CP002860">
    <property type="protein sequence ID" value="AEI51958.1"/>
    <property type="molecule type" value="Genomic_DNA"/>
</dbReference>
<accession>A0A7U4E907</accession>
<dbReference type="RefSeq" id="WP_013921629.1">
    <property type="nucleotide sequence ID" value="NC_015693.1"/>
</dbReference>
<feature type="transmembrane region" description="Helical" evidence="1">
    <location>
        <begin position="44"/>
        <end position="63"/>
    </location>
</feature>
<keyword evidence="3" id="KW-1185">Reference proteome</keyword>
<feature type="transmembrane region" description="Helical" evidence="1">
    <location>
        <begin position="75"/>
        <end position="93"/>
    </location>
</feature>
<feature type="transmembrane region" description="Helical" evidence="1">
    <location>
        <begin position="182"/>
        <end position="203"/>
    </location>
</feature>
<keyword evidence="1" id="KW-0812">Transmembrane</keyword>
<feature type="transmembrane region" description="Helical" evidence="1">
    <location>
        <begin position="116"/>
        <end position="140"/>
    </location>
</feature>
<organism evidence="2 3">
    <name type="scientific">Runella slithyformis (strain ATCC 29530 / DSM 19594 / LMG 11500 / NCIMB 11436 / LSU 4)</name>
    <dbReference type="NCBI Taxonomy" id="761193"/>
    <lineage>
        <taxon>Bacteria</taxon>
        <taxon>Pseudomonadati</taxon>
        <taxon>Bacteroidota</taxon>
        <taxon>Cytophagia</taxon>
        <taxon>Cytophagales</taxon>
        <taxon>Spirosomataceae</taxon>
        <taxon>Runella</taxon>
    </lineage>
</organism>
<proteinExistence type="predicted"/>
<geneLocation type="plasmid" evidence="2 3">
    <name>pRUNSL01</name>
</geneLocation>
<reference evidence="2 3" key="2">
    <citation type="journal article" date="2012" name="Stand. Genomic Sci.">
        <title>Complete genome sequence of the aquatic bacterium Runella slithyformis type strain (LSU 4(T)).</title>
        <authorList>
            <person name="Copeland A."/>
            <person name="Zhang X."/>
            <person name="Misra M."/>
            <person name="Lapidus A."/>
            <person name="Nolan M."/>
            <person name="Lucas S."/>
            <person name="Deshpande S."/>
            <person name="Cheng J.F."/>
            <person name="Tapia R."/>
            <person name="Goodwin L.A."/>
            <person name="Pitluck S."/>
            <person name="Liolios K."/>
            <person name="Pagani I."/>
            <person name="Ivanova N."/>
            <person name="Mikhailova N."/>
            <person name="Pati A."/>
            <person name="Chen A."/>
            <person name="Palaniappan K."/>
            <person name="Land M."/>
            <person name="Hauser L."/>
            <person name="Pan C."/>
            <person name="Jeffries C.D."/>
            <person name="Detter J.C."/>
            <person name="Brambilla E.M."/>
            <person name="Rohde M."/>
            <person name="Djao O.D."/>
            <person name="Goker M."/>
            <person name="Sikorski J."/>
            <person name="Tindall B.J."/>
            <person name="Woyke T."/>
            <person name="Bristow J."/>
            <person name="Eisen J.A."/>
            <person name="Markowitz V."/>
            <person name="Hugenholtz P."/>
            <person name="Kyrpides N.C."/>
            <person name="Klenk H.P."/>
            <person name="Mavromatis K."/>
        </authorList>
    </citation>
    <scope>NUCLEOTIDE SEQUENCE [LARGE SCALE GENOMIC DNA]</scope>
    <source>
        <strain evidence="3">ATCC 29530 / DSM 19594 / LMG 11500 / NCIMB 11436 / LSU 4</strain>
    </source>
</reference>
<keyword evidence="1" id="KW-0472">Membrane</keyword>
<reference evidence="3" key="1">
    <citation type="submission" date="2011-06" db="EMBL/GenBank/DDBJ databases">
        <title>The complete genome of plasmid 1 of Runella slithyformis DSM 19594.</title>
        <authorList>
            <consortium name="US DOE Joint Genome Institute (JGI-PGF)"/>
            <person name="Lucas S."/>
            <person name="Han J."/>
            <person name="Lapidus A."/>
            <person name="Bruce D."/>
            <person name="Goodwin L."/>
            <person name="Pitluck S."/>
            <person name="Peters L."/>
            <person name="Kyrpides N."/>
            <person name="Mavromatis K."/>
            <person name="Ivanova N."/>
            <person name="Ovchinnikova G."/>
            <person name="Zhang X."/>
            <person name="Misra M."/>
            <person name="Detter J.C."/>
            <person name="Tapia R."/>
            <person name="Han C."/>
            <person name="Land M."/>
            <person name="Hauser L."/>
            <person name="Markowitz V."/>
            <person name="Cheng J.-F."/>
            <person name="Hugenholtz P."/>
            <person name="Woyke T."/>
            <person name="Wu D."/>
            <person name="Tindall B."/>
            <person name="Faehrich R."/>
            <person name="Brambilla E."/>
            <person name="Klenk H.-P."/>
            <person name="Eisen J.A."/>
        </authorList>
    </citation>
    <scope>NUCLEOTIDE SEQUENCE [LARGE SCALE GENOMIC DNA]</scope>
    <source>
        <strain evidence="3">ATCC 29530 / DSM 19594 / LMG 11500 / NCIMB 11436 / LSU 4</strain>
        <plasmid evidence="3">pRUNSL01</plasmid>
    </source>
</reference>
<dbReference type="PANTHER" id="PTHR33876">
    <property type="entry name" value="UNNAMED PRODUCT"/>
    <property type="match status" value="1"/>
</dbReference>
<feature type="transmembrane region" description="Helical" evidence="1">
    <location>
        <begin position="147"/>
        <end position="170"/>
    </location>
</feature>
<name>A0A7U4E907_RUNSL</name>
<dbReference type="Proteomes" id="UP000000493">
    <property type="component" value="Plasmid pRUNSL01"/>
</dbReference>
<dbReference type="KEGG" id="rsi:Runsl_5669"/>
<sequence length="208" mass="22244">MEVAPLLLAGVVGFTHAFEADHLVAVSSIVTRRNSPLLAIKDGIYWGLGHTSTILLVGTVILLGRIAFEESDFRYFEAGVGVMLVALGVYRFFKLYKTPQITLHTHPHPTPKDFKLAYGVGLVHGFAGSGALLLTVLAATKSTVTGLIYLVIFGVGSIVGMMLAAGVFSLPFSEKILNNKTISMALTVLSSLLCIGLGSMVVYENLFQ</sequence>
<keyword evidence="1" id="KW-1133">Transmembrane helix</keyword>
<dbReference type="PANTHER" id="PTHR33876:SF4">
    <property type="entry name" value="CHLOROPLAST PROTEIN FOR GROWTH AND FERTILITY 2"/>
    <property type="match status" value="1"/>
</dbReference>
<dbReference type="AlphaFoldDB" id="A0A7U4E907"/>